<evidence type="ECO:0000256" key="4">
    <source>
        <dbReference type="ARBA" id="ARBA00022989"/>
    </source>
</evidence>
<feature type="transmembrane region" description="Helical" evidence="6">
    <location>
        <begin position="300"/>
        <end position="326"/>
    </location>
</feature>
<evidence type="ECO:0000313" key="8">
    <source>
        <dbReference type="EMBL" id="MCM1991437.1"/>
    </source>
</evidence>
<evidence type="ECO:0000256" key="1">
    <source>
        <dbReference type="ARBA" id="ARBA00004651"/>
    </source>
</evidence>
<proteinExistence type="predicted"/>
<keyword evidence="3 6" id="KW-0812">Transmembrane</keyword>
<dbReference type="GO" id="GO:0005886">
    <property type="term" value="C:plasma membrane"/>
    <property type="evidence" value="ECO:0007669"/>
    <property type="project" value="UniProtKB-SubCell"/>
</dbReference>
<comment type="subcellular location">
    <subcellularLocation>
        <location evidence="1">Cell membrane</location>
        <topology evidence="1">Multi-pass membrane protein</topology>
    </subcellularLocation>
</comment>
<feature type="transmembrane region" description="Helical" evidence="6">
    <location>
        <begin position="621"/>
        <end position="639"/>
    </location>
</feature>
<keyword evidence="2" id="KW-1003">Cell membrane</keyword>
<keyword evidence="5 6" id="KW-0472">Membrane</keyword>
<dbReference type="EMBL" id="JAGSOJ010000004">
    <property type="protein sequence ID" value="MCM1991437.1"/>
    <property type="molecule type" value="Genomic_DNA"/>
</dbReference>
<dbReference type="SUPFAM" id="SSF82866">
    <property type="entry name" value="Multidrug efflux transporter AcrB transmembrane domain"/>
    <property type="match status" value="2"/>
</dbReference>
<protein>
    <submittedName>
        <fullName evidence="8">MMPL family transporter</fullName>
    </submittedName>
</protein>
<dbReference type="PANTHER" id="PTHR33406:SF13">
    <property type="entry name" value="MEMBRANE PROTEIN YDFJ"/>
    <property type="match status" value="1"/>
</dbReference>
<dbReference type="PANTHER" id="PTHR33406">
    <property type="entry name" value="MEMBRANE PROTEIN MJ1562-RELATED"/>
    <property type="match status" value="1"/>
</dbReference>
<keyword evidence="9" id="KW-1185">Reference proteome</keyword>
<dbReference type="Proteomes" id="UP001056429">
    <property type="component" value="Unassembled WGS sequence"/>
</dbReference>
<organism evidence="8 9">
    <name type="scientific">Oceanirhabdus seepicola</name>
    <dbReference type="NCBI Taxonomy" id="2828781"/>
    <lineage>
        <taxon>Bacteria</taxon>
        <taxon>Bacillati</taxon>
        <taxon>Bacillota</taxon>
        <taxon>Clostridia</taxon>
        <taxon>Eubacteriales</taxon>
        <taxon>Clostridiaceae</taxon>
        <taxon>Oceanirhabdus</taxon>
    </lineage>
</organism>
<evidence type="ECO:0000256" key="5">
    <source>
        <dbReference type="ARBA" id="ARBA00023136"/>
    </source>
</evidence>
<feature type="transmembrane region" description="Helical" evidence="6">
    <location>
        <begin position="268"/>
        <end position="294"/>
    </location>
</feature>
<dbReference type="Pfam" id="PF03176">
    <property type="entry name" value="MMPL"/>
    <property type="match status" value="2"/>
</dbReference>
<evidence type="ECO:0000259" key="7">
    <source>
        <dbReference type="PROSITE" id="PS50156"/>
    </source>
</evidence>
<gene>
    <name evidence="8" type="ORF">KDK92_17015</name>
</gene>
<feature type="transmembrane region" description="Helical" evidence="6">
    <location>
        <begin position="200"/>
        <end position="220"/>
    </location>
</feature>
<dbReference type="RefSeq" id="WP_250860558.1">
    <property type="nucleotide sequence ID" value="NZ_JAGSOJ010000004.1"/>
</dbReference>
<dbReference type="Gene3D" id="1.20.1640.10">
    <property type="entry name" value="Multidrug efflux transporter AcrB transmembrane domain"/>
    <property type="match status" value="2"/>
</dbReference>
<dbReference type="AlphaFoldDB" id="A0A9J6P6L0"/>
<accession>A0A9J6P6L0</accession>
<feature type="domain" description="SSD" evidence="7">
    <location>
        <begin position="202"/>
        <end position="325"/>
    </location>
</feature>
<reference evidence="8" key="1">
    <citation type="journal article" date="2021" name="mSystems">
        <title>Bacteria and Archaea Synergistically Convert Glycine Betaine to Biogenic Methane in the Formosa Cold Seep of the South China Sea.</title>
        <authorList>
            <person name="Li L."/>
            <person name="Zhang W."/>
            <person name="Zhang S."/>
            <person name="Song L."/>
            <person name="Sun Q."/>
            <person name="Zhang H."/>
            <person name="Xiang H."/>
            <person name="Dong X."/>
        </authorList>
    </citation>
    <scope>NUCLEOTIDE SEQUENCE</scope>
    <source>
        <strain evidence="8">ZWT</strain>
    </source>
</reference>
<dbReference type="InterPro" id="IPR000731">
    <property type="entry name" value="SSD"/>
</dbReference>
<dbReference type="InterPro" id="IPR004869">
    <property type="entry name" value="MMPL_dom"/>
</dbReference>
<evidence type="ECO:0000256" key="3">
    <source>
        <dbReference type="ARBA" id="ARBA00022692"/>
    </source>
</evidence>
<comment type="caution">
    <text evidence="8">The sequence shown here is derived from an EMBL/GenBank/DDBJ whole genome shotgun (WGS) entry which is preliminary data.</text>
</comment>
<feature type="transmembrane region" description="Helical" evidence="6">
    <location>
        <begin position="651"/>
        <end position="672"/>
    </location>
</feature>
<feature type="transmembrane region" description="Helical" evidence="6">
    <location>
        <begin position="571"/>
        <end position="591"/>
    </location>
</feature>
<feature type="domain" description="SSD" evidence="7">
    <location>
        <begin position="548"/>
        <end position="672"/>
    </location>
</feature>
<dbReference type="InterPro" id="IPR050545">
    <property type="entry name" value="Mycobact_MmpL"/>
</dbReference>
<feature type="transmembrane region" description="Helical" evidence="6">
    <location>
        <begin position="521"/>
        <end position="538"/>
    </location>
</feature>
<dbReference type="PROSITE" id="PS50156">
    <property type="entry name" value="SSD"/>
    <property type="match status" value="2"/>
</dbReference>
<evidence type="ECO:0000256" key="2">
    <source>
        <dbReference type="ARBA" id="ARBA00022475"/>
    </source>
</evidence>
<keyword evidence="4 6" id="KW-1133">Transmembrane helix</keyword>
<evidence type="ECO:0000313" key="9">
    <source>
        <dbReference type="Proteomes" id="UP001056429"/>
    </source>
</evidence>
<feature type="transmembrane region" description="Helical" evidence="6">
    <location>
        <begin position="176"/>
        <end position="193"/>
    </location>
</feature>
<reference evidence="8" key="2">
    <citation type="submission" date="2021-04" db="EMBL/GenBank/DDBJ databases">
        <authorList>
            <person name="Dong X."/>
        </authorList>
    </citation>
    <scope>NUCLEOTIDE SEQUENCE</scope>
    <source>
        <strain evidence="8">ZWT</strain>
    </source>
</reference>
<name>A0A9J6P6L0_9CLOT</name>
<feature type="transmembrane region" description="Helical" evidence="6">
    <location>
        <begin position="353"/>
        <end position="372"/>
    </location>
</feature>
<evidence type="ECO:0000256" key="6">
    <source>
        <dbReference type="SAM" id="Phobius"/>
    </source>
</evidence>
<sequence length="697" mass="77201">MKKFGRFIAKQRVLVLIIATVLLLPAIYGMINTRINYSILDYVPAGFDSTEGQKILSENFTAAESSMLIVEGMETNDILKLKSKISNIENIKDVIWIDDLLNVSVPNEMLPDDIREVLFSENSTILLINFEYEKISDETHAAIDEIREVAGEQCFLSGITAIVKDTKDLSDKETPLYILIAVVLSILVLAMTMKSTIIPFVFLVGIGFAVIFNMGTNIFLGEISYITKALAGVLQLGVTMDYSIFLLHRYDEEREKFSDKTEAMAEAISKTIVSISGSSLTTIAGFLALCVMQLTLGKDIGIVMAKGVLFGVICTVTVLPALLLVFDKPIHRFSHRTLLPSFEKTASFVTKKYKLFIVIFLIAFIPSIYGKINTGVYYNLDESLPRDMKSIVATNKLKEQYNMSTTHFILISDKLSSYKVKEMVGKMEKVDGIEKVIAVDKYLGPEIPAEFIPQDIMEMVQNNGYKLILANSKYKAARAEENAQIEEMTNIAKNYDENAMIAGEGPLTKDLIKISESDFKRVSFASILAIFLIILLIFGSATIPVILVMSIELAIFINMGIPFYTGTTIPFIASIVIGCIQLGATVDYAILMTTRFREELRNGHDKVKAAEIAVKGSARSIVTSALAFFVATFGVGVISDMELIKSLCLMMSRGALISMVVIIFILPSLLLAGEKLISVTTRNWKNKEAKKEAVYNS</sequence>